<keyword evidence="2" id="KW-1185">Reference proteome</keyword>
<evidence type="ECO:0000313" key="1">
    <source>
        <dbReference type="EMBL" id="TDX00077.1"/>
    </source>
</evidence>
<dbReference type="GO" id="GO:0005737">
    <property type="term" value="C:cytoplasm"/>
    <property type="evidence" value="ECO:0007669"/>
    <property type="project" value="TreeGrafter"/>
</dbReference>
<dbReference type="InterPro" id="IPR050275">
    <property type="entry name" value="PGM_Phosphatase"/>
</dbReference>
<dbReference type="GO" id="GO:0016791">
    <property type="term" value="F:phosphatase activity"/>
    <property type="evidence" value="ECO:0007669"/>
    <property type="project" value="TreeGrafter"/>
</dbReference>
<dbReference type="OrthoDB" id="9782128at2"/>
<dbReference type="PANTHER" id="PTHR48100">
    <property type="entry name" value="BROAD-SPECIFICITY PHOSPHATASE YOR283W-RELATED"/>
    <property type="match status" value="1"/>
</dbReference>
<dbReference type="InterPro" id="IPR013078">
    <property type="entry name" value="His_Pase_superF_clade-1"/>
</dbReference>
<dbReference type="Gene3D" id="3.40.50.1240">
    <property type="entry name" value="Phosphoglycerate mutase-like"/>
    <property type="match status" value="1"/>
</dbReference>
<dbReference type="AlphaFoldDB" id="A0A4R8DRU1"/>
<dbReference type="InterPro" id="IPR029033">
    <property type="entry name" value="His_PPase_superfam"/>
</dbReference>
<reference evidence="1 2" key="1">
    <citation type="submission" date="2019-03" db="EMBL/GenBank/DDBJ databases">
        <title>Genomic Encyclopedia of Type Strains, Phase IV (KMG-IV): sequencing the most valuable type-strain genomes for metagenomic binning, comparative biology and taxonomic classification.</title>
        <authorList>
            <person name="Goeker M."/>
        </authorList>
    </citation>
    <scope>NUCLEOTIDE SEQUENCE [LARGE SCALE GENOMIC DNA]</scope>
    <source>
        <strain evidence="1 2">DSM 100059</strain>
    </source>
</reference>
<dbReference type="Pfam" id="PF00300">
    <property type="entry name" value="His_Phos_1"/>
    <property type="match status" value="1"/>
</dbReference>
<gene>
    <name evidence="1" type="ORF">EDB95_1094</name>
</gene>
<dbReference type="RefSeq" id="WP_133991329.1">
    <property type="nucleotide sequence ID" value="NZ_SODV01000001.1"/>
</dbReference>
<accession>A0A4R8DRU1</accession>
<sequence length="198" mass="22492">MTVYLIRHTAPEVPEGTCYGQTDVPLKNTFDHEVENLRNRLRIEVARVVSSPLSRCRSLAQRLWPLQTIETADALKELHFGDWENRAWQDLAGPALDRWMSDFVHERVPNGESYRDLYERCSGWWDEQIGGNRGTQTGHRQAAKNDPAAIVTHAGPLRALLCHVCKTPLEAAFGAYPVPYGAVYQLEEETGHWTARLL</sequence>
<dbReference type="Proteomes" id="UP000294498">
    <property type="component" value="Unassembled WGS sequence"/>
</dbReference>
<evidence type="ECO:0000313" key="2">
    <source>
        <dbReference type="Proteomes" id="UP000294498"/>
    </source>
</evidence>
<protein>
    <submittedName>
        <fullName evidence="1">Alpha-ribazole phosphatase</fullName>
    </submittedName>
</protein>
<dbReference type="SMART" id="SM00855">
    <property type="entry name" value="PGAM"/>
    <property type="match status" value="1"/>
</dbReference>
<dbReference type="PANTHER" id="PTHR48100:SF59">
    <property type="entry name" value="ADENOSYLCOBALAMIN_ALPHA-RIBAZOLE PHOSPHATASE"/>
    <property type="match status" value="1"/>
</dbReference>
<organism evidence="1 2">
    <name type="scientific">Dinghuibacter silviterrae</name>
    <dbReference type="NCBI Taxonomy" id="1539049"/>
    <lineage>
        <taxon>Bacteria</taxon>
        <taxon>Pseudomonadati</taxon>
        <taxon>Bacteroidota</taxon>
        <taxon>Chitinophagia</taxon>
        <taxon>Chitinophagales</taxon>
        <taxon>Chitinophagaceae</taxon>
        <taxon>Dinghuibacter</taxon>
    </lineage>
</organism>
<name>A0A4R8DRU1_9BACT</name>
<comment type="caution">
    <text evidence="1">The sequence shown here is derived from an EMBL/GenBank/DDBJ whole genome shotgun (WGS) entry which is preliminary data.</text>
</comment>
<dbReference type="SUPFAM" id="SSF53254">
    <property type="entry name" value="Phosphoglycerate mutase-like"/>
    <property type="match status" value="1"/>
</dbReference>
<dbReference type="EMBL" id="SODV01000001">
    <property type="protein sequence ID" value="TDX00077.1"/>
    <property type="molecule type" value="Genomic_DNA"/>
</dbReference>
<proteinExistence type="predicted"/>
<dbReference type="CDD" id="cd07067">
    <property type="entry name" value="HP_PGM_like"/>
    <property type="match status" value="1"/>
</dbReference>